<keyword evidence="4" id="KW-1185">Reference proteome</keyword>
<dbReference type="Proteomes" id="UP000541444">
    <property type="component" value="Unassembled WGS sequence"/>
</dbReference>
<accession>A0A7J7P2Y5</accession>
<feature type="compositionally biased region" description="Basic and acidic residues" evidence="1">
    <location>
        <begin position="270"/>
        <end position="283"/>
    </location>
</feature>
<evidence type="ECO:0000256" key="2">
    <source>
        <dbReference type="SAM" id="Phobius"/>
    </source>
</evidence>
<keyword evidence="2" id="KW-1133">Transmembrane helix</keyword>
<reference evidence="3 4" key="1">
    <citation type="journal article" date="2020" name="IScience">
        <title>Genome Sequencing of the Endangered Kingdonia uniflora (Circaeasteraceae, Ranunculales) Reveals Potential Mechanisms of Evolutionary Specialization.</title>
        <authorList>
            <person name="Sun Y."/>
            <person name="Deng T."/>
            <person name="Zhang A."/>
            <person name="Moore M.J."/>
            <person name="Landis J.B."/>
            <person name="Lin N."/>
            <person name="Zhang H."/>
            <person name="Zhang X."/>
            <person name="Huang J."/>
            <person name="Zhang X."/>
            <person name="Sun H."/>
            <person name="Wang H."/>
        </authorList>
    </citation>
    <scope>NUCLEOTIDE SEQUENCE [LARGE SCALE GENOMIC DNA]</scope>
    <source>
        <strain evidence="3">TB1705</strain>
        <tissue evidence="3">Leaf</tissue>
    </source>
</reference>
<feature type="region of interest" description="Disordered" evidence="1">
    <location>
        <begin position="232"/>
        <end position="283"/>
    </location>
</feature>
<keyword evidence="2" id="KW-0812">Transmembrane</keyword>
<evidence type="ECO:0000313" key="4">
    <source>
        <dbReference type="Proteomes" id="UP000541444"/>
    </source>
</evidence>
<dbReference type="EMBL" id="JACGCM010000338">
    <property type="protein sequence ID" value="KAF6173528.1"/>
    <property type="molecule type" value="Genomic_DNA"/>
</dbReference>
<keyword evidence="2" id="KW-0472">Membrane</keyword>
<dbReference type="AlphaFoldDB" id="A0A7J7P2Y5"/>
<proteinExistence type="predicted"/>
<feature type="transmembrane region" description="Helical" evidence="2">
    <location>
        <begin position="20"/>
        <end position="42"/>
    </location>
</feature>
<feature type="region of interest" description="Disordered" evidence="1">
    <location>
        <begin position="348"/>
        <end position="383"/>
    </location>
</feature>
<protein>
    <submittedName>
        <fullName evidence="3">Uncharacterized protein</fullName>
    </submittedName>
</protein>
<gene>
    <name evidence="3" type="ORF">GIB67_042658</name>
</gene>
<organism evidence="3 4">
    <name type="scientific">Kingdonia uniflora</name>
    <dbReference type="NCBI Taxonomy" id="39325"/>
    <lineage>
        <taxon>Eukaryota</taxon>
        <taxon>Viridiplantae</taxon>
        <taxon>Streptophyta</taxon>
        <taxon>Embryophyta</taxon>
        <taxon>Tracheophyta</taxon>
        <taxon>Spermatophyta</taxon>
        <taxon>Magnoliopsida</taxon>
        <taxon>Ranunculales</taxon>
        <taxon>Circaeasteraceae</taxon>
        <taxon>Kingdonia</taxon>
    </lineage>
</organism>
<sequence>MTSSLSFESSTYKYFPKMEVGVSLSKHIFPYLYVIVLAYVVISKGPGRGVLNMGYFDYYLEDYLGWLQERVTDALAECLICVEEEMEEQNSVTGIGPSGSSIVDYSYVRCVAKVLLDLTGHTDSPDSWSVRTFGGYSREQGEFGSLDCIPFTDFKGIARETGFGVEFSNVFVICWRGFEAEADRRKIDEFEASISGCAPMDEGRDLEVLDVVTDASLAMVLPVGGVSMTRHRKTVVTEDSDEEEIGGRERGEGNAGSSGGEKGGEGQNDQSRDSTELDKVKGSISARDKIRVDRFVAKLELLKVGVLLSMAGARLVKEVLNFWEVTPVQMNGNFYKMMRAKRASKQATPVLEVASDPSRLRPRQVPTQAEKGKGKVAPEAPKVQQSKVVLHKRHRALGEDDAADEVEKMAEAERREQALAKYASMAELCRDDPNEASKEMKRNNAWAQSYNSAMRSVKRKLQQAVKSLDLA</sequence>
<name>A0A7J7P2Y5_9MAGN</name>
<comment type="caution">
    <text evidence="3">The sequence shown here is derived from an EMBL/GenBank/DDBJ whole genome shotgun (WGS) entry which is preliminary data.</text>
</comment>
<evidence type="ECO:0000256" key="1">
    <source>
        <dbReference type="SAM" id="MobiDB-lite"/>
    </source>
</evidence>
<evidence type="ECO:0000313" key="3">
    <source>
        <dbReference type="EMBL" id="KAF6173528.1"/>
    </source>
</evidence>